<proteinExistence type="inferred from homology"/>
<dbReference type="Gene3D" id="2.40.128.20">
    <property type="match status" value="1"/>
</dbReference>
<dbReference type="InterPro" id="IPR012674">
    <property type="entry name" value="Calycin"/>
</dbReference>
<dbReference type="SUPFAM" id="SSF50814">
    <property type="entry name" value="Lipocalins"/>
    <property type="match status" value="1"/>
</dbReference>
<sequence length="186" mass="20854">MKQSTAIKIATGVAAAAIGGLFLYSRASRPPVINPRVPQPAKPVDLARYLGKWYELARHENRFQKGMDAVTAEYSLEKDGKVRILNSGLRAGETERDTAEGHAIVADEETNAKLKVSFFGPLYTGDYWVLDHGDDYDWSIVGEPGGRYLWVLSRDPHPSPELAQMLRDRVEALGYDRWALRITQHD</sequence>
<dbReference type="RefSeq" id="WP_126004025.1">
    <property type="nucleotide sequence ID" value="NZ_QQYZ01000005.1"/>
</dbReference>
<accession>A0A430G541</accession>
<dbReference type="GO" id="GO:0009279">
    <property type="term" value="C:cell outer membrane"/>
    <property type="evidence" value="ECO:0007669"/>
    <property type="project" value="UniProtKB-SubCell"/>
</dbReference>
<dbReference type="EMBL" id="QQYZ01000005">
    <property type="protein sequence ID" value="RSY87362.1"/>
    <property type="molecule type" value="Genomic_DNA"/>
</dbReference>
<evidence type="ECO:0000313" key="4">
    <source>
        <dbReference type="EMBL" id="RSY87362.1"/>
    </source>
</evidence>
<keyword evidence="2" id="KW-0472">Membrane</keyword>
<dbReference type="CDD" id="cd19438">
    <property type="entry name" value="lipocalin_Blc-like"/>
    <property type="match status" value="1"/>
</dbReference>
<evidence type="ECO:0000313" key="5">
    <source>
        <dbReference type="Proteomes" id="UP000287746"/>
    </source>
</evidence>
<dbReference type="PROSITE" id="PS00213">
    <property type="entry name" value="LIPOCALIN"/>
    <property type="match status" value="1"/>
</dbReference>
<dbReference type="InterPro" id="IPR022272">
    <property type="entry name" value="Lipocalin_CS"/>
</dbReference>
<keyword evidence="2" id="KW-0446">Lipid-binding</keyword>
<comment type="caution">
    <text evidence="4">The sequence shown here is derived from an EMBL/GenBank/DDBJ whole genome shotgun (WGS) entry which is preliminary data.</text>
</comment>
<evidence type="ECO:0000256" key="1">
    <source>
        <dbReference type="ARBA" id="ARBA00006889"/>
    </source>
</evidence>
<dbReference type="Proteomes" id="UP000287746">
    <property type="component" value="Unassembled WGS sequence"/>
</dbReference>
<dbReference type="InterPro" id="IPR022271">
    <property type="entry name" value="Lipocalin_ApoD"/>
</dbReference>
<dbReference type="Pfam" id="PF08212">
    <property type="entry name" value="Lipocalin_2"/>
    <property type="match status" value="1"/>
</dbReference>
<dbReference type="AlphaFoldDB" id="A0A430G541"/>
<comment type="subunit">
    <text evidence="2">Homodimer.</text>
</comment>
<dbReference type="GO" id="GO:0008289">
    <property type="term" value="F:lipid binding"/>
    <property type="evidence" value="ECO:0007669"/>
    <property type="project" value="UniProtKB-UniRule"/>
</dbReference>
<evidence type="ECO:0000259" key="3">
    <source>
        <dbReference type="Pfam" id="PF08212"/>
    </source>
</evidence>
<protein>
    <recommendedName>
        <fullName evidence="2">Outer membrane lipoprotein Blc</fullName>
    </recommendedName>
</protein>
<comment type="similarity">
    <text evidence="1 2">Belongs to the calycin superfamily. Lipocalin family.</text>
</comment>
<dbReference type="PANTHER" id="PTHR10612:SF34">
    <property type="entry name" value="APOLIPOPROTEIN D"/>
    <property type="match status" value="1"/>
</dbReference>
<name>A0A430G541_9SPHN</name>
<dbReference type="PIRSF" id="PIRSF036893">
    <property type="entry name" value="Lipocalin_ApoD"/>
    <property type="match status" value="1"/>
</dbReference>
<dbReference type="PANTHER" id="PTHR10612">
    <property type="entry name" value="APOLIPOPROTEIN D"/>
    <property type="match status" value="1"/>
</dbReference>
<dbReference type="InterPro" id="IPR047202">
    <property type="entry name" value="Lipocalin_Blc-like_dom"/>
</dbReference>
<comment type="subcellular location">
    <subcellularLocation>
        <location evidence="2">Cell outer membrane</location>
    </subcellularLocation>
</comment>
<keyword evidence="2" id="KW-0998">Cell outer membrane</keyword>
<keyword evidence="2" id="KW-0449">Lipoprotein</keyword>
<feature type="domain" description="Lipocalin/cytosolic fatty-acid binding" evidence="3">
    <location>
        <begin position="44"/>
        <end position="184"/>
    </location>
</feature>
<gene>
    <name evidence="4" type="ORF">DAH66_06920</name>
</gene>
<evidence type="ECO:0000256" key="2">
    <source>
        <dbReference type="PIRNR" id="PIRNR036893"/>
    </source>
</evidence>
<dbReference type="InterPro" id="IPR002446">
    <property type="entry name" value="Lipocalin_bac"/>
</dbReference>
<organism evidence="4 5">
    <name type="scientific">Sphingomonas koreensis</name>
    <dbReference type="NCBI Taxonomy" id="93064"/>
    <lineage>
        <taxon>Bacteria</taxon>
        <taxon>Pseudomonadati</taxon>
        <taxon>Pseudomonadota</taxon>
        <taxon>Alphaproteobacteria</taxon>
        <taxon>Sphingomonadales</taxon>
        <taxon>Sphingomonadaceae</taxon>
        <taxon>Sphingomonas</taxon>
    </lineage>
</organism>
<comment type="function">
    <text evidence="2">Involved in the storage or transport of lipids necessary for membrane maintenance under stressful conditions. Displays a binding preference for lysophospholipids.</text>
</comment>
<dbReference type="PRINTS" id="PR01171">
    <property type="entry name" value="BCTLIPOCALIN"/>
</dbReference>
<reference evidence="4 5" key="1">
    <citation type="submission" date="2018-07" db="EMBL/GenBank/DDBJ databases">
        <title>Genomic and Epidemiologic Investigation of an Indolent Hospital Outbreak.</title>
        <authorList>
            <person name="Johnson R.C."/>
            <person name="Deming C."/>
            <person name="Conlan S."/>
            <person name="Zellmer C.J."/>
            <person name="Michelin A.V."/>
            <person name="Lee-Lin S."/>
            <person name="Thomas P.J."/>
            <person name="Park M."/>
            <person name="Weingarten R.A."/>
            <person name="Less J."/>
            <person name="Dekker J.P."/>
            <person name="Frank K.M."/>
            <person name="Musser K.A."/>
            <person name="Mcquiston J.R."/>
            <person name="Henderson D.K."/>
            <person name="Lau A.F."/>
            <person name="Palmore T.N."/>
            <person name="Segre J.A."/>
        </authorList>
    </citation>
    <scope>NUCLEOTIDE SEQUENCE [LARGE SCALE GENOMIC DNA]</scope>
    <source>
        <strain evidence="4 5">SK-CDC1_0717</strain>
    </source>
</reference>
<dbReference type="InterPro" id="IPR000566">
    <property type="entry name" value="Lipocln_cytosolic_FA-bd_dom"/>
</dbReference>
<dbReference type="GO" id="GO:0006950">
    <property type="term" value="P:response to stress"/>
    <property type="evidence" value="ECO:0007669"/>
    <property type="project" value="UniProtKB-ARBA"/>
</dbReference>